<evidence type="ECO:0000313" key="3">
    <source>
        <dbReference type="EMBL" id="ORX78548.1"/>
    </source>
</evidence>
<dbReference type="InterPro" id="IPR036908">
    <property type="entry name" value="RlpA-like_sf"/>
</dbReference>
<feature type="chain" id="PRO_5012734042" description="RlpA-like protein double-psi beta-barrel domain-containing protein" evidence="2">
    <location>
        <begin position="20"/>
        <end position="324"/>
    </location>
</feature>
<keyword evidence="1" id="KW-0472">Membrane</keyword>
<name>A0A1Y1WYX0_9FUNG</name>
<protein>
    <recommendedName>
        <fullName evidence="5">RlpA-like protein double-psi beta-barrel domain-containing protein</fullName>
    </recommendedName>
</protein>
<keyword evidence="4" id="KW-1185">Reference proteome</keyword>
<keyword evidence="2" id="KW-0732">Signal</keyword>
<dbReference type="OrthoDB" id="623670at2759"/>
<proteinExistence type="predicted"/>
<feature type="signal peptide" evidence="2">
    <location>
        <begin position="1"/>
        <end position="19"/>
    </location>
</feature>
<gene>
    <name evidence="3" type="ORF">BCR32DRAFT_328502</name>
</gene>
<reference evidence="3 4" key="2">
    <citation type="submission" date="2016-08" db="EMBL/GenBank/DDBJ databases">
        <title>Pervasive Adenine N6-methylation of Active Genes in Fungi.</title>
        <authorList>
            <consortium name="DOE Joint Genome Institute"/>
            <person name="Mondo S.J."/>
            <person name="Dannebaum R.O."/>
            <person name="Kuo R.C."/>
            <person name="Labutti K."/>
            <person name="Haridas S."/>
            <person name="Kuo A."/>
            <person name="Salamov A."/>
            <person name="Ahrendt S.R."/>
            <person name="Lipzen A."/>
            <person name="Sullivan W."/>
            <person name="Andreopoulos W.B."/>
            <person name="Clum A."/>
            <person name="Lindquist E."/>
            <person name="Daum C."/>
            <person name="Ramamoorthy G.K."/>
            <person name="Gryganskyi A."/>
            <person name="Culley D."/>
            <person name="Magnuson J.K."/>
            <person name="James T.Y."/>
            <person name="O'Malley M.A."/>
            <person name="Stajich J.E."/>
            <person name="Spatafora J.W."/>
            <person name="Visel A."/>
            <person name="Grigoriev I.V."/>
        </authorList>
    </citation>
    <scope>NUCLEOTIDE SEQUENCE [LARGE SCALE GENOMIC DNA]</scope>
    <source>
        <strain evidence="3 4">S4</strain>
    </source>
</reference>
<comment type="caution">
    <text evidence="3">The sequence shown here is derived from an EMBL/GenBank/DDBJ whole genome shotgun (WGS) entry which is preliminary data.</text>
</comment>
<dbReference type="AlphaFoldDB" id="A0A1Y1WYX0"/>
<dbReference type="Gene3D" id="2.40.40.10">
    <property type="entry name" value="RlpA-like domain"/>
    <property type="match status" value="1"/>
</dbReference>
<evidence type="ECO:0000256" key="2">
    <source>
        <dbReference type="SAM" id="SignalP"/>
    </source>
</evidence>
<dbReference type="Proteomes" id="UP000193944">
    <property type="component" value="Unassembled WGS sequence"/>
</dbReference>
<feature type="transmembrane region" description="Helical" evidence="1">
    <location>
        <begin position="265"/>
        <end position="285"/>
    </location>
</feature>
<accession>A0A1Y1WYX0</accession>
<dbReference type="SUPFAM" id="SSF50685">
    <property type="entry name" value="Barwin-like endoglucanases"/>
    <property type="match status" value="1"/>
</dbReference>
<organism evidence="3 4">
    <name type="scientific">Anaeromyces robustus</name>
    <dbReference type="NCBI Taxonomy" id="1754192"/>
    <lineage>
        <taxon>Eukaryota</taxon>
        <taxon>Fungi</taxon>
        <taxon>Fungi incertae sedis</taxon>
        <taxon>Chytridiomycota</taxon>
        <taxon>Chytridiomycota incertae sedis</taxon>
        <taxon>Neocallimastigomycetes</taxon>
        <taxon>Neocallimastigales</taxon>
        <taxon>Neocallimastigaceae</taxon>
        <taxon>Anaeromyces</taxon>
    </lineage>
</organism>
<keyword evidence="1" id="KW-0812">Transmembrane</keyword>
<reference evidence="3 4" key="1">
    <citation type="submission" date="2016-08" db="EMBL/GenBank/DDBJ databases">
        <title>A Parts List for Fungal Cellulosomes Revealed by Comparative Genomics.</title>
        <authorList>
            <consortium name="DOE Joint Genome Institute"/>
            <person name="Haitjema C.H."/>
            <person name="Gilmore S.P."/>
            <person name="Henske J.K."/>
            <person name="Solomon K.V."/>
            <person name="De Groot R."/>
            <person name="Kuo A."/>
            <person name="Mondo S.J."/>
            <person name="Salamov A.A."/>
            <person name="Labutti K."/>
            <person name="Zhao Z."/>
            <person name="Chiniquy J."/>
            <person name="Barry K."/>
            <person name="Brewer H.M."/>
            <person name="Purvine S.O."/>
            <person name="Wright A.T."/>
            <person name="Boxma B."/>
            <person name="Van Alen T."/>
            <person name="Hackstein J.H."/>
            <person name="Baker S.E."/>
            <person name="Grigoriev I.V."/>
            <person name="O'Malley M.A."/>
        </authorList>
    </citation>
    <scope>NUCLEOTIDE SEQUENCE [LARGE SCALE GENOMIC DNA]</scope>
    <source>
        <strain evidence="3 4">S4</strain>
    </source>
</reference>
<evidence type="ECO:0000313" key="4">
    <source>
        <dbReference type="Proteomes" id="UP000193944"/>
    </source>
</evidence>
<evidence type="ECO:0000256" key="1">
    <source>
        <dbReference type="SAM" id="Phobius"/>
    </source>
</evidence>
<keyword evidence="1" id="KW-1133">Transmembrane helix</keyword>
<dbReference type="EMBL" id="MCFG01000206">
    <property type="protein sequence ID" value="ORX78548.1"/>
    <property type="molecule type" value="Genomic_DNA"/>
</dbReference>
<dbReference type="CDD" id="cd22191">
    <property type="entry name" value="DPBB_RlpA_EXP_N-like"/>
    <property type="match status" value="1"/>
</dbReference>
<evidence type="ECO:0008006" key="5">
    <source>
        <dbReference type="Google" id="ProtNLM"/>
    </source>
</evidence>
<sequence>MKFFNLLALFVGLISTTLAAKENQITWYGCPRHCDSQRRSSCNVDTYPLKSNGEKYFCALSTKLKHYDDYCKKRAVVMLTDGSKKMINTLVVDSCSSCPRYHVDLSLTAFEALLPRKKGEADSIWAIFDNSGKKLAGPFYKSVSRAAEKMGMSERAFIDAFVVNGSRLVKERDNVGTFNKSIVRSTSVVVITKHVTKTTITPPKQTIIGVKTTVSGVKTTIPFGVKTTTQIAATTTTTIAVPPAVPSITEDNDDTQEVGGVDTSIGYYAVGGGVLLSAGLGLLFMKKKRPSTYEGMKNKFPEAFSQIKRGISRRATSLRRNDYV</sequence>